<sequence length="104" mass="11363">MTQHTPGPWDDQYPQHSPGEIHIYGADGNIVGSVWGIENDAQKNAVSITNARLIAAAPTQHDALHQAIECLAWRGDETKEQLLAFIQDAQEVIRAAIAKAEEAH</sequence>
<evidence type="ECO:0000256" key="1">
    <source>
        <dbReference type="SAM" id="MobiDB-lite"/>
    </source>
</evidence>
<accession>A0A0F9PKU3</accession>
<organism evidence="2">
    <name type="scientific">marine sediment metagenome</name>
    <dbReference type="NCBI Taxonomy" id="412755"/>
    <lineage>
        <taxon>unclassified sequences</taxon>
        <taxon>metagenomes</taxon>
        <taxon>ecological metagenomes</taxon>
    </lineage>
</organism>
<reference evidence="2" key="1">
    <citation type="journal article" date="2015" name="Nature">
        <title>Complex archaea that bridge the gap between prokaryotes and eukaryotes.</title>
        <authorList>
            <person name="Spang A."/>
            <person name="Saw J.H."/>
            <person name="Jorgensen S.L."/>
            <person name="Zaremba-Niedzwiedzka K."/>
            <person name="Martijn J."/>
            <person name="Lind A.E."/>
            <person name="van Eijk R."/>
            <person name="Schleper C."/>
            <person name="Guy L."/>
            <person name="Ettema T.J."/>
        </authorList>
    </citation>
    <scope>NUCLEOTIDE SEQUENCE</scope>
</reference>
<proteinExistence type="predicted"/>
<dbReference type="EMBL" id="LAZR01006213">
    <property type="protein sequence ID" value="KKM93872.1"/>
    <property type="molecule type" value="Genomic_DNA"/>
</dbReference>
<gene>
    <name evidence="2" type="ORF">LCGC14_1204010</name>
</gene>
<dbReference type="AlphaFoldDB" id="A0A0F9PKU3"/>
<name>A0A0F9PKU3_9ZZZZ</name>
<evidence type="ECO:0000313" key="2">
    <source>
        <dbReference type="EMBL" id="KKM93872.1"/>
    </source>
</evidence>
<feature type="region of interest" description="Disordered" evidence="1">
    <location>
        <begin position="1"/>
        <end position="20"/>
    </location>
</feature>
<comment type="caution">
    <text evidence="2">The sequence shown here is derived from an EMBL/GenBank/DDBJ whole genome shotgun (WGS) entry which is preliminary data.</text>
</comment>
<protein>
    <submittedName>
        <fullName evidence="2">Uncharacterized protein</fullName>
    </submittedName>
</protein>